<evidence type="ECO:0000313" key="3">
    <source>
        <dbReference type="Proteomes" id="UP000053424"/>
    </source>
</evidence>
<gene>
    <name evidence="2" type="ORF">M413DRAFT_30114</name>
</gene>
<name>A0A0C2YC51_HEBCY</name>
<dbReference type="EMBL" id="KN831790">
    <property type="protein sequence ID" value="KIM38572.1"/>
    <property type="molecule type" value="Genomic_DNA"/>
</dbReference>
<reference evidence="3" key="2">
    <citation type="submission" date="2015-01" db="EMBL/GenBank/DDBJ databases">
        <title>Evolutionary Origins and Diversification of the Mycorrhizal Mutualists.</title>
        <authorList>
            <consortium name="DOE Joint Genome Institute"/>
            <consortium name="Mycorrhizal Genomics Consortium"/>
            <person name="Kohler A."/>
            <person name="Kuo A."/>
            <person name="Nagy L.G."/>
            <person name="Floudas D."/>
            <person name="Copeland A."/>
            <person name="Barry K.W."/>
            <person name="Cichocki N."/>
            <person name="Veneault-Fourrey C."/>
            <person name="LaButti K."/>
            <person name="Lindquist E.A."/>
            <person name="Lipzen A."/>
            <person name="Lundell T."/>
            <person name="Morin E."/>
            <person name="Murat C."/>
            <person name="Riley R."/>
            <person name="Ohm R."/>
            <person name="Sun H."/>
            <person name="Tunlid A."/>
            <person name="Henrissat B."/>
            <person name="Grigoriev I.V."/>
            <person name="Hibbett D.S."/>
            <person name="Martin F."/>
        </authorList>
    </citation>
    <scope>NUCLEOTIDE SEQUENCE [LARGE SCALE GENOMIC DNA]</scope>
    <source>
        <strain evidence="3">h7</strain>
    </source>
</reference>
<dbReference type="Proteomes" id="UP000053424">
    <property type="component" value="Unassembled WGS sequence"/>
</dbReference>
<proteinExistence type="predicted"/>
<feature type="region of interest" description="Disordered" evidence="1">
    <location>
        <begin position="1"/>
        <end position="22"/>
    </location>
</feature>
<evidence type="ECO:0000313" key="2">
    <source>
        <dbReference type="EMBL" id="KIM38572.1"/>
    </source>
</evidence>
<reference evidence="2 3" key="1">
    <citation type="submission" date="2014-04" db="EMBL/GenBank/DDBJ databases">
        <authorList>
            <consortium name="DOE Joint Genome Institute"/>
            <person name="Kuo A."/>
            <person name="Gay G."/>
            <person name="Dore J."/>
            <person name="Kohler A."/>
            <person name="Nagy L.G."/>
            <person name="Floudas D."/>
            <person name="Copeland A."/>
            <person name="Barry K.W."/>
            <person name="Cichocki N."/>
            <person name="Veneault-Fourrey C."/>
            <person name="LaButti K."/>
            <person name="Lindquist E.A."/>
            <person name="Lipzen A."/>
            <person name="Lundell T."/>
            <person name="Morin E."/>
            <person name="Murat C."/>
            <person name="Sun H."/>
            <person name="Tunlid A."/>
            <person name="Henrissat B."/>
            <person name="Grigoriev I.V."/>
            <person name="Hibbett D.S."/>
            <person name="Martin F."/>
            <person name="Nordberg H.P."/>
            <person name="Cantor M.N."/>
            <person name="Hua S.X."/>
        </authorList>
    </citation>
    <scope>NUCLEOTIDE SEQUENCE [LARGE SCALE GENOMIC DNA]</scope>
    <source>
        <strain evidence="3">h7</strain>
    </source>
</reference>
<keyword evidence="3" id="KW-1185">Reference proteome</keyword>
<organism evidence="2 3">
    <name type="scientific">Hebeloma cylindrosporum</name>
    <dbReference type="NCBI Taxonomy" id="76867"/>
    <lineage>
        <taxon>Eukaryota</taxon>
        <taxon>Fungi</taxon>
        <taxon>Dikarya</taxon>
        <taxon>Basidiomycota</taxon>
        <taxon>Agaricomycotina</taxon>
        <taxon>Agaricomycetes</taxon>
        <taxon>Agaricomycetidae</taxon>
        <taxon>Agaricales</taxon>
        <taxon>Agaricineae</taxon>
        <taxon>Hymenogastraceae</taxon>
        <taxon>Hebeloma</taxon>
    </lineage>
</organism>
<accession>A0A0C2YC51</accession>
<protein>
    <submittedName>
        <fullName evidence="2">Uncharacterized protein</fullName>
    </submittedName>
</protein>
<dbReference type="AlphaFoldDB" id="A0A0C2YC51"/>
<sequence>MSPERDEVPSRSGAVPSSQNDVVGGFPATSLVRGKGFDGERVSFAVGGGSLGSREGVRRRTDTFAVGGWVRGKGFDGEQIRSPSVVGFAGGIGRRATSFAVERCCGWISRHVVGVANVVRRRTTWQVGFLPRRSVSRRTDSERRRRTAPCRVVPPLLPALSHPSSCSPLPSSLRSPHPPFSTPWFAPWADDVATAPTSLDEGRGSPCRRRCRVVVIVVFVVVAVSSSSSSPS</sequence>
<evidence type="ECO:0000256" key="1">
    <source>
        <dbReference type="SAM" id="MobiDB-lite"/>
    </source>
</evidence>
<dbReference type="HOGENOM" id="CLU_1195004_0_0_1"/>